<gene>
    <name evidence="1" type="ORF">SAMN05661093_04980</name>
</gene>
<dbReference type="EMBL" id="FWXV01000004">
    <property type="protein sequence ID" value="SMD14158.1"/>
    <property type="molecule type" value="Genomic_DNA"/>
</dbReference>
<sequence length="99" mass="10450">MVATVKVTARFDTPRTCQHAHGVHCGRCIDTDPEYRAHVAHGGPTRDACPYCPDSADIEPAASPVDPFDPLGVLNGSHVSNCPVLTDPDPVPDDCICVG</sequence>
<organism evidence="1 2">
    <name type="scientific">Kibdelosporangium aridum</name>
    <dbReference type="NCBI Taxonomy" id="2030"/>
    <lineage>
        <taxon>Bacteria</taxon>
        <taxon>Bacillati</taxon>
        <taxon>Actinomycetota</taxon>
        <taxon>Actinomycetes</taxon>
        <taxon>Pseudonocardiales</taxon>
        <taxon>Pseudonocardiaceae</taxon>
        <taxon>Kibdelosporangium</taxon>
    </lineage>
</organism>
<evidence type="ECO:0000313" key="2">
    <source>
        <dbReference type="Proteomes" id="UP000192674"/>
    </source>
</evidence>
<keyword evidence="2" id="KW-1185">Reference proteome</keyword>
<proteinExistence type="predicted"/>
<evidence type="ECO:0000313" key="1">
    <source>
        <dbReference type="EMBL" id="SMD14158.1"/>
    </source>
</evidence>
<reference evidence="1 2" key="1">
    <citation type="submission" date="2017-04" db="EMBL/GenBank/DDBJ databases">
        <authorList>
            <person name="Afonso C.L."/>
            <person name="Miller P.J."/>
            <person name="Scott M.A."/>
            <person name="Spackman E."/>
            <person name="Goraichik I."/>
            <person name="Dimitrov K.M."/>
            <person name="Suarez D.L."/>
            <person name="Swayne D.E."/>
        </authorList>
    </citation>
    <scope>NUCLEOTIDE SEQUENCE [LARGE SCALE GENOMIC DNA]</scope>
    <source>
        <strain evidence="1 2">DSM 43828</strain>
    </source>
</reference>
<dbReference type="RefSeq" id="WP_084429412.1">
    <property type="nucleotide sequence ID" value="NZ_FWXV01000004.1"/>
</dbReference>
<dbReference type="OrthoDB" id="6272730at2"/>
<name>A0A1W2EY76_KIBAR</name>
<accession>A0A1W2EY76</accession>
<dbReference type="Proteomes" id="UP000192674">
    <property type="component" value="Unassembled WGS sequence"/>
</dbReference>
<dbReference type="AlphaFoldDB" id="A0A1W2EY76"/>
<protein>
    <submittedName>
        <fullName evidence="1">Uncharacterized protein</fullName>
    </submittedName>
</protein>